<protein>
    <submittedName>
        <fullName evidence="1">Uncharacterized protein</fullName>
    </submittedName>
</protein>
<comment type="caution">
    <text evidence="1">The sequence shown here is derived from an EMBL/GenBank/DDBJ whole genome shotgun (WGS) entry which is preliminary data.</text>
</comment>
<name>A0ACB8VEJ2_9TELE</name>
<dbReference type="EMBL" id="CM041552">
    <property type="protein sequence ID" value="KAI3353874.1"/>
    <property type="molecule type" value="Genomic_DNA"/>
</dbReference>
<sequence length="198" mass="22932">MRRRSTKKNIKEFVNWSEHNHLILNTTKTKEVIVDFRKRRRRRDQPTPISIRGTEVEVVSSHRYLGVQLDEKLDWRSHMESYCKGQSQLYFLRRLRSFNICPLLLRSVYHMVVANALFFAVVCWGEGLRTADKNRLNKLIKKAGSVVGTELPLLQQVTEGRMLSKLQAILTNASHPLHALEVSCVYGPGQVRCDVDLM</sequence>
<keyword evidence="2" id="KW-1185">Reference proteome</keyword>
<reference evidence="1" key="1">
    <citation type="submission" date="2022-04" db="EMBL/GenBank/DDBJ databases">
        <title>Jade perch genome.</title>
        <authorList>
            <person name="Chao B."/>
        </authorList>
    </citation>
    <scope>NUCLEOTIDE SEQUENCE</scope>
    <source>
        <strain evidence="1">CB-2022</strain>
    </source>
</reference>
<evidence type="ECO:0000313" key="2">
    <source>
        <dbReference type="Proteomes" id="UP000831701"/>
    </source>
</evidence>
<dbReference type="Proteomes" id="UP000831701">
    <property type="component" value="Chromosome 22"/>
</dbReference>
<gene>
    <name evidence="1" type="ORF">L3Q82_005082</name>
</gene>
<accession>A0ACB8VEJ2</accession>
<proteinExistence type="predicted"/>
<organism evidence="1 2">
    <name type="scientific">Scortum barcoo</name>
    <name type="common">barcoo grunter</name>
    <dbReference type="NCBI Taxonomy" id="214431"/>
    <lineage>
        <taxon>Eukaryota</taxon>
        <taxon>Metazoa</taxon>
        <taxon>Chordata</taxon>
        <taxon>Craniata</taxon>
        <taxon>Vertebrata</taxon>
        <taxon>Euteleostomi</taxon>
        <taxon>Actinopterygii</taxon>
        <taxon>Neopterygii</taxon>
        <taxon>Teleostei</taxon>
        <taxon>Neoteleostei</taxon>
        <taxon>Acanthomorphata</taxon>
        <taxon>Eupercaria</taxon>
        <taxon>Centrarchiformes</taxon>
        <taxon>Terapontoidei</taxon>
        <taxon>Terapontidae</taxon>
        <taxon>Scortum</taxon>
    </lineage>
</organism>
<evidence type="ECO:0000313" key="1">
    <source>
        <dbReference type="EMBL" id="KAI3353874.1"/>
    </source>
</evidence>